<evidence type="ECO:0000256" key="2">
    <source>
        <dbReference type="PROSITE-ProRule" id="PRU00335"/>
    </source>
</evidence>
<keyword evidence="5" id="KW-1185">Reference proteome</keyword>
<sequence length="204" mass="24073">MAQVLKEEIKNKIYQMTIEEFYHHDYQTATLRNIAGNAGIPVGLIYSYYKNKADLFDAIVRPVYAAIKHMLTAAESPNMPYEHKQNFHVQVELPFLLHMLKNNRREIIILSDKSQGTVYENTKEEFIRLTAEHIQAQLKYKLKDELEIDSLFYHMLANNFVESLLEIARHYKNEQWAEDMMRLFTQQYFSGVDSLLKDSYRVLG</sequence>
<dbReference type="PROSITE" id="PS50977">
    <property type="entry name" value="HTH_TETR_2"/>
    <property type="match status" value="1"/>
</dbReference>
<dbReference type="Proteomes" id="UP000199309">
    <property type="component" value="Unassembled WGS sequence"/>
</dbReference>
<dbReference type="RefSeq" id="WP_091648228.1">
    <property type="nucleotide sequence ID" value="NZ_FNHQ01000005.1"/>
</dbReference>
<dbReference type="SUPFAM" id="SSF46689">
    <property type="entry name" value="Homeodomain-like"/>
    <property type="match status" value="1"/>
</dbReference>
<dbReference type="STRING" id="349095.SAMN05660299_00727"/>
<dbReference type="Pfam" id="PF00440">
    <property type="entry name" value="TetR_N"/>
    <property type="match status" value="1"/>
</dbReference>
<accession>A0A1G9SHL9</accession>
<dbReference type="OrthoDB" id="494991at2"/>
<dbReference type="InterPro" id="IPR001647">
    <property type="entry name" value="HTH_TetR"/>
</dbReference>
<dbReference type="Gene3D" id="1.10.357.10">
    <property type="entry name" value="Tetracycline Repressor, domain 2"/>
    <property type="match status" value="1"/>
</dbReference>
<evidence type="ECO:0000313" key="4">
    <source>
        <dbReference type="EMBL" id="SDM34901.1"/>
    </source>
</evidence>
<dbReference type="InterPro" id="IPR009057">
    <property type="entry name" value="Homeodomain-like_sf"/>
</dbReference>
<feature type="domain" description="HTH tetR-type" evidence="3">
    <location>
        <begin position="7"/>
        <end position="67"/>
    </location>
</feature>
<keyword evidence="1 2" id="KW-0238">DNA-binding</keyword>
<evidence type="ECO:0000256" key="1">
    <source>
        <dbReference type="ARBA" id="ARBA00023125"/>
    </source>
</evidence>
<evidence type="ECO:0000313" key="5">
    <source>
        <dbReference type="Proteomes" id="UP000199309"/>
    </source>
</evidence>
<reference evidence="4 5" key="1">
    <citation type="submission" date="2016-10" db="EMBL/GenBank/DDBJ databases">
        <authorList>
            <person name="de Groot N.N."/>
        </authorList>
    </citation>
    <scope>NUCLEOTIDE SEQUENCE [LARGE SCALE GENOMIC DNA]</scope>
    <source>
        <strain evidence="4 5">DSM 16981</strain>
    </source>
</reference>
<evidence type="ECO:0000259" key="3">
    <source>
        <dbReference type="PROSITE" id="PS50977"/>
    </source>
</evidence>
<proteinExistence type="predicted"/>
<dbReference type="PANTHER" id="PTHR43479:SF11">
    <property type="entry name" value="ACREF_ENVCD OPERON REPRESSOR-RELATED"/>
    <property type="match status" value="1"/>
</dbReference>
<name>A0A1G9SHL9_9FIRM</name>
<gene>
    <name evidence="4" type="ORF">SAMN05660299_00727</name>
</gene>
<feature type="DNA-binding region" description="H-T-H motif" evidence="2">
    <location>
        <begin position="30"/>
        <end position="49"/>
    </location>
</feature>
<dbReference type="AlphaFoldDB" id="A0A1G9SHL9"/>
<dbReference type="PANTHER" id="PTHR43479">
    <property type="entry name" value="ACREF/ENVCD OPERON REPRESSOR-RELATED"/>
    <property type="match status" value="1"/>
</dbReference>
<dbReference type="InterPro" id="IPR050624">
    <property type="entry name" value="HTH-type_Tx_Regulator"/>
</dbReference>
<protein>
    <submittedName>
        <fullName evidence="4">Transcriptional regulator, TetR family</fullName>
    </submittedName>
</protein>
<dbReference type="GO" id="GO:0003677">
    <property type="term" value="F:DNA binding"/>
    <property type="evidence" value="ECO:0007669"/>
    <property type="project" value="UniProtKB-UniRule"/>
</dbReference>
<organism evidence="4 5">
    <name type="scientific">Megasphaera paucivorans</name>
    <dbReference type="NCBI Taxonomy" id="349095"/>
    <lineage>
        <taxon>Bacteria</taxon>
        <taxon>Bacillati</taxon>
        <taxon>Bacillota</taxon>
        <taxon>Negativicutes</taxon>
        <taxon>Veillonellales</taxon>
        <taxon>Veillonellaceae</taxon>
        <taxon>Megasphaera</taxon>
    </lineage>
</organism>
<dbReference type="EMBL" id="FNHQ01000005">
    <property type="protein sequence ID" value="SDM34901.1"/>
    <property type="molecule type" value="Genomic_DNA"/>
</dbReference>